<name>A0ABN7WTY4_GIGMA</name>
<gene>
    <name evidence="2" type="ORF">GMARGA_LOCUS35095</name>
</gene>
<organism evidence="2 3">
    <name type="scientific">Gigaspora margarita</name>
    <dbReference type="NCBI Taxonomy" id="4874"/>
    <lineage>
        <taxon>Eukaryota</taxon>
        <taxon>Fungi</taxon>
        <taxon>Fungi incertae sedis</taxon>
        <taxon>Mucoromycota</taxon>
        <taxon>Glomeromycotina</taxon>
        <taxon>Glomeromycetes</taxon>
        <taxon>Diversisporales</taxon>
        <taxon>Gigasporaceae</taxon>
        <taxon>Gigaspora</taxon>
    </lineage>
</organism>
<keyword evidence="3" id="KW-1185">Reference proteome</keyword>
<proteinExistence type="predicted"/>
<feature type="non-terminal residue" evidence="2">
    <location>
        <position position="240"/>
    </location>
</feature>
<dbReference type="Proteomes" id="UP000789901">
    <property type="component" value="Unassembled WGS sequence"/>
</dbReference>
<keyword evidence="1" id="KW-0732">Signal</keyword>
<protein>
    <submittedName>
        <fullName evidence="2">8051_t:CDS:1</fullName>
    </submittedName>
</protein>
<accession>A0ABN7WTY4</accession>
<evidence type="ECO:0000313" key="2">
    <source>
        <dbReference type="EMBL" id="CAG8840823.1"/>
    </source>
</evidence>
<dbReference type="EMBL" id="CAJVQB010063842">
    <property type="protein sequence ID" value="CAG8840823.1"/>
    <property type="molecule type" value="Genomic_DNA"/>
</dbReference>
<sequence length="240" mass="26400">MNRNLTFAFILLVTLSVINATKWETCSYNNQDIPALTVTLNPDPPVVGNLAANISGSIANSILPFDVFGLYFFKFLPDGSSIVYYHFAYFLCGGEDELKCQDPIGDGITISLSTNLDQTFDVALFDIVYITLDKTVFPFLGCIYADFRYNNQDSHDINDIKNLSSLPHSFLLGQKTFSNTSNIGGDKYKFVSINKYTFGYKFNSVNIDSGGFGGFGDLNTTRITSLPPLESALTGLKGTT</sequence>
<comment type="caution">
    <text evidence="2">The sequence shown here is derived from an EMBL/GenBank/DDBJ whole genome shotgun (WGS) entry which is preliminary data.</text>
</comment>
<reference evidence="2 3" key="1">
    <citation type="submission" date="2021-06" db="EMBL/GenBank/DDBJ databases">
        <authorList>
            <person name="Kallberg Y."/>
            <person name="Tangrot J."/>
            <person name="Rosling A."/>
        </authorList>
    </citation>
    <scope>NUCLEOTIDE SEQUENCE [LARGE SCALE GENOMIC DNA]</scope>
    <source>
        <strain evidence="2 3">120-4 pot B 10/14</strain>
    </source>
</reference>
<feature type="chain" id="PRO_5045118131" evidence="1">
    <location>
        <begin position="21"/>
        <end position="240"/>
    </location>
</feature>
<evidence type="ECO:0000313" key="3">
    <source>
        <dbReference type="Proteomes" id="UP000789901"/>
    </source>
</evidence>
<evidence type="ECO:0000256" key="1">
    <source>
        <dbReference type="SAM" id="SignalP"/>
    </source>
</evidence>
<feature type="signal peptide" evidence="1">
    <location>
        <begin position="1"/>
        <end position="20"/>
    </location>
</feature>